<dbReference type="PANTHER" id="PTHR41533">
    <property type="entry name" value="L,D-TRANSPEPTIDASE HI_1667-RELATED"/>
    <property type="match status" value="1"/>
</dbReference>
<accession>A0ABZ2MEW5</accession>
<dbReference type="InterPro" id="IPR052905">
    <property type="entry name" value="LD-transpeptidase_YkuD-like"/>
</dbReference>
<dbReference type="Pfam" id="PF01471">
    <property type="entry name" value="PG_binding_1"/>
    <property type="match status" value="9"/>
</dbReference>
<feature type="domain" description="Peptidoglycan binding-like" evidence="3">
    <location>
        <begin position="824"/>
        <end position="860"/>
    </location>
</feature>
<keyword evidence="6" id="KW-1185">Reference proteome</keyword>
<feature type="compositionally biased region" description="Low complexity" evidence="1">
    <location>
        <begin position="586"/>
        <end position="615"/>
    </location>
</feature>
<dbReference type="InterPro" id="IPR058593">
    <property type="entry name" value="ARB_07466-like_C"/>
</dbReference>
<keyword evidence="2" id="KW-0732">Signal</keyword>
<dbReference type="Proteomes" id="UP001382727">
    <property type="component" value="Chromosome"/>
</dbReference>
<feature type="chain" id="PRO_5047550596" evidence="2">
    <location>
        <begin position="29"/>
        <end position="938"/>
    </location>
</feature>
<dbReference type="Pfam" id="PF26571">
    <property type="entry name" value="VldE"/>
    <property type="match status" value="1"/>
</dbReference>
<dbReference type="InterPro" id="IPR036366">
    <property type="entry name" value="PGBDSf"/>
</dbReference>
<evidence type="ECO:0000313" key="6">
    <source>
        <dbReference type="Proteomes" id="UP001382727"/>
    </source>
</evidence>
<evidence type="ECO:0000313" key="5">
    <source>
        <dbReference type="EMBL" id="WXB75567.1"/>
    </source>
</evidence>
<organism evidence="5 6">
    <name type="scientific">Janibacter alittae</name>
    <dbReference type="NCBI Taxonomy" id="3115209"/>
    <lineage>
        <taxon>Bacteria</taxon>
        <taxon>Bacillati</taxon>
        <taxon>Actinomycetota</taxon>
        <taxon>Actinomycetes</taxon>
        <taxon>Micrococcales</taxon>
        <taxon>Intrasporangiaceae</taxon>
        <taxon>Janibacter</taxon>
    </lineage>
</organism>
<feature type="region of interest" description="Disordered" evidence="1">
    <location>
        <begin position="511"/>
        <end position="534"/>
    </location>
</feature>
<feature type="domain" description="Peptidoglycan binding-like" evidence="3">
    <location>
        <begin position="301"/>
        <end position="347"/>
    </location>
</feature>
<proteinExistence type="predicted"/>
<feature type="region of interest" description="Disordered" evidence="1">
    <location>
        <begin position="276"/>
        <end position="296"/>
    </location>
</feature>
<feature type="domain" description="ARB-07466-like C-terminal" evidence="4">
    <location>
        <begin position="59"/>
        <end position="170"/>
    </location>
</feature>
<feature type="compositionally biased region" description="Polar residues" evidence="1">
    <location>
        <begin position="367"/>
        <end position="376"/>
    </location>
</feature>
<evidence type="ECO:0000259" key="3">
    <source>
        <dbReference type="Pfam" id="PF01471"/>
    </source>
</evidence>
<feature type="domain" description="Peptidoglycan binding-like" evidence="3">
    <location>
        <begin position="630"/>
        <end position="675"/>
    </location>
</feature>
<feature type="compositionally biased region" description="Low complexity" evidence="1">
    <location>
        <begin position="354"/>
        <end position="366"/>
    </location>
</feature>
<feature type="signal peptide" evidence="2">
    <location>
        <begin position="1"/>
        <end position="28"/>
    </location>
</feature>
<feature type="domain" description="Peptidoglycan binding-like" evidence="3">
    <location>
        <begin position="233"/>
        <end position="269"/>
    </location>
</feature>
<dbReference type="SUPFAM" id="SSF47090">
    <property type="entry name" value="PGBD-like"/>
    <property type="match status" value="9"/>
</dbReference>
<feature type="region of interest" description="Disordered" evidence="1">
    <location>
        <begin position="677"/>
        <end position="717"/>
    </location>
</feature>
<feature type="domain" description="Peptidoglycan binding-like" evidence="3">
    <location>
        <begin position="457"/>
        <end position="505"/>
    </location>
</feature>
<feature type="domain" description="Peptidoglycan binding-like" evidence="3">
    <location>
        <begin position="881"/>
        <end position="930"/>
    </location>
</feature>
<dbReference type="EMBL" id="CP144913">
    <property type="protein sequence ID" value="WXB75567.1"/>
    <property type="molecule type" value="Genomic_DNA"/>
</dbReference>
<protein>
    <submittedName>
        <fullName evidence="5">Peptidoglycan-binding protein</fullName>
    </submittedName>
</protein>
<feature type="domain" description="Peptidoglycan binding-like" evidence="3">
    <location>
        <begin position="540"/>
        <end position="584"/>
    </location>
</feature>
<dbReference type="Gene3D" id="1.10.101.10">
    <property type="entry name" value="PGBD-like superfamily/PGBD"/>
    <property type="match status" value="9"/>
</dbReference>
<feature type="domain" description="Peptidoglycan binding-like" evidence="3">
    <location>
        <begin position="721"/>
        <end position="766"/>
    </location>
</feature>
<dbReference type="InterPro" id="IPR036365">
    <property type="entry name" value="PGBD-like_sf"/>
</dbReference>
<evidence type="ECO:0000259" key="4">
    <source>
        <dbReference type="Pfam" id="PF26571"/>
    </source>
</evidence>
<feature type="compositionally biased region" description="Low complexity" evidence="1">
    <location>
        <begin position="677"/>
        <end position="706"/>
    </location>
</feature>
<evidence type="ECO:0000256" key="1">
    <source>
        <dbReference type="SAM" id="MobiDB-lite"/>
    </source>
</evidence>
<feature type="region of interest" description="Disordered" evidence="1">
    <location>
        <begin position="354"/>
        <end position="378"/>
    </location>
</feature>
<reference evidence="5 6" key="1">
    <citation type="submission" date="2024-02" db="EMBL/GenBank/DDBJ databases">
        <title>Janibacter sp. nov., isolated from gut of marine sandworm.</title>
        <authorList>
            <person name="Kim B."/>
            <person name="Jun M.O."/>
            <person name="Shin N.-R."/>
        </authorList>
    </citation>
    <scope>NUCLEOTIDE SEQUENCE [LARGE SCALE GENOMIC DNA]</scope>
    <source>
        <strain evidence="5 6">A1S7</strain>
    </source>
</reference>
<dbReference type="PANTHER" id="PTHR41533:SF2">
    <property type="entry name" value="BLR7131 PROTEIN"/>
    <property type="match status" value="1"/>
</dbReference>
<feature type="domain" description="Peptidoglycan binding-like" evidence="3">
    <location>
        <begin position="378"/>
        <end position="426"/>
    </location>
</feature>
<feature type="region of interest" description="Disordered" evidence="1">
    <location>
        <begin position="195"/>
        <end position="220"/>
    </location>
</feature>
<feature type="region of interest" description="Disordered" evidence="1">
    <location>
        <begin position="586"/>
        <end position="627"/>
    </location>
</feature>
<dbReference type="RefSeq" id="WP_338748296.1">
    <property type="nucleotide sequence ID" value="NZ_CP144913.1"/>
</dbReference>
<evidence type="ECO:0000256" key="2">
    <source>
        <dbReference type="SAM" id="SignalP"/>
    </source>
</evidence>
<gene>
    <name evidence="5" type="ORF">V1351_11485</name>
</gene>
<name>A0ABZ2MEW5_9MICO</name>
<dbReference type="InterPro" id="IPR002477">
    <property type="entry name" value="Peptidoglycan-bd-like"/>
</dbReference>
<feature type="compositionally biased region" description="Polar residues" evidence="1">
    <location>
        <begin position="280"/>
        <end position="290"/>
    </location>
</feature>
<sequence>MSRSVRMVGAALIPAFALPLATGNVARAAVPNPPTNNNLPGDLDVASPYVPQDTCDPVAKPGVLAFARLMASHYSEFNYGISRACTSGVTEHSEGRALDWMLNAYDSHERGVADSVLAWLMAPDAQGRQGAMARRFGIMYVIWDRRIWGTYQMDAGWRPYNGPNPHTDHIHFSFSWDGAMQRTSWWTGKAWTGVSTSPSGPSVPLTPPTSYPRLSEGARGPDVQLAQKVIGTDADGVFGPATKSALISWQRNHSVRATGVLDAATWAKMVALGKVPARGGSSTPSPSAQDTVRLGSRGESVKALQRILGLSVDGVFGSKTNAAVRKFQKDKSLKVNGVVDGNVWKALNGKSYKKTGASGGSSSSSKIPSTVRQGSTGAAVKELQRELGIGVDGIFGSQTASAVRSFQRKKSLKVNGVVDSNVWKALKGMSYKKTGASGGSSSSSKIPSTVRQGSTGAAVKELQRELGIGVDGIFGSQTASAVRSFQRKKSLKVNGVVDSNVWKALKGMSYKKTGTSGDSSSSTKVPETVRQGSRGAAVKKLQRVLDLKADGVFGSQTASAVRSFQRRNSLTADGVVGAKTWEALLGKGSSTSGGSKGNSSSMGDSSKGDSSSSTKVPETVRQGSRGAAVKRLQRILDLKADGVFGSQTASAVRSFQRRNSLTADGVVGAKTWEALLGKGSSTSGGSKGNSSSKGDSSKGDSSSSTKVPETVRQGSRGAAVKRLQRILDLKADGVFGSQTASAVRSFQRRNSLTADGVVGAKTWEALLSRSGGAQSLPRASFLGSAGVATVATSTEFAGLKSMVLAEGTRSAAVKQVQQVVGGVAVDGVFGAATATAVRSFQTAHGLPVTGVVDEQTWDALEATKYPFLAYRTTVLKPGSTGPAVTALQSRLGMFSDGVYGPATEQAVRSLQERNGLTRTGYVGAVTWQALEREVRIPA</sequence>
<feature type="compositionally biased region" description="Low complexity" evidence="1">
    <location>
        <begin position="511"/>
        <end position="524"/>
    </location>
</feature>